<dbReference type="AlphaFoldDB" id="A0A0F0CV24"/>
<dbReference type="PROSITE" id="PS00638">
    <property type="entry name" value="PII_GLNB_CTER"/>
    <property type="match status" value="1"/>
</dbReference>
<dbReference type="InterPro" id="IPR015867">
    <property type="entry name" value="N-reg_PII/ATP_PRibTrfase_C"/>
</dbReference>
<accession>A0A0F0CV24</accession>
<proteinExistence type="inferred from homology"/>
<dbReference type="Proteomes" id="UP000033428">
    <property type="component" value="Unassembled WGS sequence"/>
</dbReference>
<dbReference type="PRINTS" id="PR00340">
    <property type="entry name" value="PIIGLNB"/>
</dbReference>
<dbReference type="SMART" id="SM00938">
    <property type="entry name" value="P-II"/>
    <property type="match status" value="1"/>
</dbReference>
<protein>
    <submittedName>
        <fullName evidence="2">Nitrogen regulatory protein P-II</fullName>
    </submittedName>
</protein>
<evidence type="ECO:0000256" key="1">
    <source>
        <dbReference type="RuleBase" id="RU003936"/>
    </source>
</evidence>
<dbReference type="GO" id="GO:0006808">
    <property type="term" value="P:regulation of nitrogen utilization"/>
    <property type="evidence" value="ECO:0007669"/>
    <property type="project" value="InterPro"/>
</dbReference>
<dbReference type="EMBL" id="JYNY01000052">
    <property type="protein sequence ID" value="KJJ85874.1"/>
    <property type="molecule type" value="Genomic_DNA"/>
</dbReference>
<gene>
    <name evidence="2" type="ORF">OMAG_000254</name>
</gene>
<dbReference type="InterPro" id="IPR011322">
    <property type="entry name" value="N-reg_PII-like_a/b"/>
</dbReference>
<evidence type="ECO:0000313" key="3">
    <source>
        <dbReference type="Proteomes" id="UP000033428"/>
    </source>
</evidence>
<dbReference type="PROSITE" id="PS51343">
    <property type="entry name" value="PII_GLNB_DOM"/>
    <property type="match status" value="1"/>
</dbReference>
<dbReference type="GO" id="GO:0005524">
    <property type="term" value="F:ATP binding"/>
    <property type="evidence" value="ECO:0007669"/>
    <property type="project" value="TreeGrafter"/>
</dbReference>
<dbReference type="InterPro" id="IPR002187">
    <property type="entry name" value="N-reg_PII"/>
</dbReference>
<evidence type="ECO:0000313" key="2">
    <source>
        <dbReference type="EMBL" id="KJJ85874.1"/>
    </source>
</evidence>
<name>A0A0F0CV24_9BACT</name>
<comment type="caution">
    <text evidence="2">The sequence shown here is derived from an EMBL/GenBank/DDBJ whole genome shotgun (WGS) entry which is preliminary data.</text>
</comment>
<dbReference type="PANTHER" id="PTHR30115:SF11">
    <property type="entry name" value="NITROGEN REGULATORY PROTEIN P-II HOMOLOG"/>
    <property type="match status" value="1"/>
</dbReference>
<dbReference type="GO" id="GO:0030234">
    <property type="term" value="F:enzyme regulator activity"/>
    <property type="evidence" value="ECO:0007669"/>
    <property type="project" value="InterPro"/>
</dbReference>
<dbReference type="Gene3D" id="3.30.70.120">
    <property type="match status" value="1"/>
</dbReference>
<organism evidence="2 3">
    <name type="scientific">Candidatus Omnitrophus magneticus</name>
    <dbReference type="NCBI Taxonomy" id="1609969"/>
    <lineage>
        <taxon>Bacteria</taxon>
        <taxon>Pseudomonadati</taxon>
        <taxon>Candidatus Omnitrophota</taxon>
        <taxon>Candidatus Omnitrophus</taxon>
    </lineage>
</organism>
<sequence>MKEVTAIIRRDKLPDTKNALADLGCPSITIYSVDGRGKQKGVMYAEFDKDMADDYSTSVKLTPTPSVYAMEHDLPKAVLYVPKRMISVVVLDELVPGIIKAIIKVNQTGRYGDGKIFVSPIEESTRIRTGEVGEKTVTCEID</sequence>
<keyword evidence="3" id="KW-1185">Reference proteome</keyword>
<dbReference type="GO" id="GO:0005829">
    <property type="term" value="C:cytosol"/>
    <property type="evidence" value="ECO:0007669"/>
    <property type="project" value="TreeGrafter"/>
</dbReference>
<dbReference type="PANTHER" id="PTHR30115">
    <property type="entry name" value="NITROGEN REGULATORY PROTEIN P-II"/>
    <property type="match status" value="1"/>
</dbReference>
<dbReference type="Pfam" id="PF00543">
    <property type="entry name" value="P-II"/>
    <property type="match status" value="1"/>
</dbReference>
<comment type="similarity">
    <text evidence="1">Belongs to the P(II) protein family.</text>
</comment>
<dbReference type="InterPro" id="IPR017918">
    <property type="entry name" value="N-reg_PII_CS"/>
</dbReference>
<dbReference type="SUPFAM" id="SSF54913">
    <property type="entry name" value="GlnB-like"/>
    <property type="match status" value="1"/>
</dbReference>
<reference evidence="2 3" key="1">
    <citation type="submission" date="2015-02" db="EMBL/GenBank/DDBJ databases">
        <title>Single-cell genomics of uncultivated deep-branching MTB reveals a conserved set of magnetosome genes.</title>
        <authorList>
            <person name="Kolinko S."/>
            <person name="Richter M."/>
            <person name="Glockner F.O."/>
            <person name="Brachmann A."/>
            <person name="Schuler D."/>
        </authorList>
    </citation>
    <scope>NUCLEOTIDE SEQUENCE [LARGE SCALE GENOMIC DNA]</scope>
    <source>
        <strain evidence="2">SKK-01</strain>
    </source>
</reference>